<accession>A0AAD3MSC0</accession>
<reference evidence="3" key="1">
    <citation type="submission" date="2022-08" db="EMBL/GenBank/DDBJ databases">
        <title>Genome sequencing of akame (Lates japonicus).</title>
        <authorList>
            <person name="Hashiguchi Y."/>
            <person name="Takahashi H."/>
        </authorList>
    </citation>
    <scope>NUCLEOTIDE SEQUENCE</scope>
    <source>
        <strain evidence="3">Kochi</strain>
    </source>
</reference>
<evidence type="ECO:0000256" key="2">
    <source>
        <dbReference type="SAM" id="Phobius"/>
    </source>
</evidence>
<organism evidence="3 4">
    <name type="scientific">Lates japonicus</name>
    <name type="common">Japanese lates</name>
    <dbReference type="NCBI Taxonomy" id="270547"/>
    <lineage>
        <taxon>Eukaryota</taxon>
        <taxon>Metazoa</taxon>
        <taxon>Chordata</taxon>
        <taxon>Craniata</taxon>
        <taxon>Vertebrata</taxon>
        <taxon>Euteleostomi</taxon>
        <taxon>Actinopterygii</taxon>
        <taxon>Neopterygii</taxon>
        <taxon>Teleostei</taxon>
        <taxon>Neoteleostei</taxon>
        <taxon>Acanthomorphata</taxon>
        <taxon>Carangaria</taxon>
        <taxon>Carangaria incertae sedis</taxon>
        <taxon>Centropomidae</taxon>
        <taxon>Lates</taxon>
    </lineage>
</organism>
<feature type="compositionally biased region" description="Basic residues" evidence="1">
    <location>
        <begin position="1"/>
        <end position="18"/>
    </location>
</feature>
<evidence type="ECO:0000313" key="3">
    <source>
        <dbReference type="EMBL" id="GLD58957.1"/>
    </source>
</evidence>
<keyword evidence="2" id="KW-0472">Membrane</keyword>
<keyword evidence="2" id="KW-0812">Transmembrane</keyword>
<sequence length="80" mass="9091">MTVRVLRRLPRGRRHRGAQRAGGKPLRLITAAILVFVVSFVPYHIMVITLNKHPALLRDPSEHPIPPPPPPKNKPREQRA</sequence>
<keyword evidence="2" id="KW-1133">Transmembrane helix</keyword>
<evidence type="ECO:0000256" key="1">
    <source>
        <dbReference type="SAM" id="MobiDB-lite"/>
    </source>
</evidence>
<dbReference type="Proteomes" id="UP001279410">
    <property type="component" value="Unassembled WGS sequence"/>
</dbReference>
<proteinExistence type="predicted"/>
<feature type="transmembrane region" description="Helical" evidence="2">
    <location>
        <begin position="26"/>
        <end position="50"/>
    </location>
</feature>
<evidence type="ECO:0000313" key="4">
    <source>
        <dbReference type="Proteomes" id="UP001279410"/>
    </source>
</evidence>
<gene>
    <name evidence="3" type="ORF">AKAME5_001102000</name>
</gene>
<name>A0AAD3MSC0_LATJO</name>
<feature type="region of interest" description="Disordered" evidence="1">
    <location>
        <begin position="57"/>
        <end position="80"/>
    </location>
</feature>
<dbReference type="AlphaFoldDB" id="A0AAD3MSC0"/>
<protein>
    <submittedName>
        <fullName evidence="3">P2Y purinoceptor 1-like protein</fullName>
    </submittedName>
</protein>
<dbReference type="Gene3D" id="1.20.1070.10">
    <property type="entry name" value="Rhodopsin 7-helix transmembrane proteins"/>
    <property type="match status" value="1"/>
</dbReference>
<keyword evidence="4" id="KW-1185">Reference proteome</keyword>
<comment type="caution">
    <text evidence="3">The sequence shown here is derived from an EMBL/GenBank/DDBJ whole genome shotgun (WGS) entry which is preliminary data.</text>
</comment>
<feature type="compositionally biased region" description="Pro residues" evidence="1">
    <location>
        <begin position="63"/>
        <end position="72"/>
    </location>
</feature>
<feature type="region of interest" description="Disordered" evidence="1">
    <location>
        <begin position="1"/>
        <end position="23"/>
    </location>
</feature>
<dbReference type="EMBL" id="BRZM01000035">
    <property type="protein sequence ID" value="GLD58957.1"/>
    <property type="molecule type" value="Genomic_DNA"/>
</dbReference>